<proteinExistence type="predicted"/>
<comment type="caution">
    <text evidence="3">The sequence shown here is derived from an EMBL/GenBank/DDBJ whole genome shotgun (WGS) entry which is preliminary data.</text>
</comment>
<evidence type="ECO:0000313" key="4">
    <source>
        <dbReference type="Proteomes" id="UP000599074"/>
    </source>
</evidence>
<keyword evidence="2" id="KW-0808">Transferase</keyword>
<dbReference type="GO" id="GO:0008713">
    <property type="term" value="F:ADP-heptose-lipopolysaccharide heptosyltransferase activity"/>
    <property type="evidence" value="ECO:0007669"/>
    <property type="project" value="TreeGrafter"/>
</dbReference>
<dbReference type="PANTHER" id="PTHR30160">
    <property type="entry name" value="TETRAACYLDISACCHARIDE 4'-KINASE-RELATED"/>
    <property type="match status" value="1"/>
</dbReference>
<dbReference type="EMBL" id="BOON01000001">
    <property type="protein sequence ID" value="GII20432.1"/>
    <property type="molecule type" value="Genomic_DNA"/>
</dbReference>
<dbReference type="RefSeq" id="WP_373315421.1">
    <property type="nucleotide sequence ID" value="NZ_BOON01000001.1"/>
</dbReference>
<dbReference type="PANTHER" id="PTHR30160:SF1">
    <property type="entry name" value="LIPOPOLYSACCHARIDE 1,2-N-ACETYLGLUCOSAMINETRANSFERASE-RELATED"/>
    <property type="match status" value="1"/>
</dbReference>
<reference evidence="3" key="1">
    <citation type="submission" date="2021-01" db="EMBL/GenBank/DDBJ databases">
        <title>Whole genome shotgun sequence of Planosporangium mesophilum NBRC 109066.</title>
        <authorList>
            <person name="Komaki H."/>
            <person name="Tamura T."/>
        </authorList>
    </citation>
    <scope>NUCLEOTIDE SEQUENCE</scope>
    <source>
        <strain evidence="3">NBRC 109066</strain>
    </source>
</reference>
<gene>
    <name evidence="3" type="ORF">Pme01_00290</name>
</gene>
<dbReference type="Gene3D" id="3.40.50.2000">
    <property type="entry name" value="Glycogen Phosphorylase B"/>
    <property type="match status" value="2"/>
</dbReference>
<organism evidence="3 4">
    <name type="scientific">Planosporangium mesophilum</name>
    <dbReference type="NCBI Taxonomy" id="689768"/>
    <lineage>
        <taxon>Bacteria</taxon>
        <taxon>Bacillati</taxon>
        <taxon>Actinomycetota</taxon>
        <taxon>Actinomycetes</taxon>
        <taxon>Micromonosporales</taxon>
        <taxon>Micromonosporaceae</taxon>
        <taxon>Planosporangium</taxon>
    </lineage>
</organism>
<keyword evidence="4" id="KW-1185">Reference proteome</keyword>
<dbReference type="GO" id="GO:0005829">
    <property type="term" value="C:cytosol"/>
    <property type="evidence" value="ECO:0007669"/>
    <property type="project" value="TreeGrafter"/>
</dbReference>
<dbReference type="SUPFAM" id="SSF53756">
    <property type="entry name" value="UDP-Glycosyltransferase/glycogen phosphorylase"/>
    <property type="match status" value="1"/>
</dbReference>
<sequence>MPASTGFNPILPVPVANPVRAVRKIAVLRANALGDYLFTLPALYSLRAAYPRAELTLLGAPWHARILSGRPGPIDYVAVVPAVSGVRDGDSAPGELDAFRRWAMGEEFDIALQMHGGGKYSNPLVSALGARVTAGLRAVDAAPLDRWIPYVYYQPEVFRMLEVVGLVGAPPVTHSPVFELTDDDRAQARALVGSPTRPRAVLHPGASDARRRWPAERFAAVGDALAAAGVEVLVTGVGSERETVDEVCGRMRYPARPLVDALTISGLAGLLADSALLISNDTGPLHLAAAVGTRTVGLFWIGNMINGALPERGRHRALISWTIHCPECGLDCTRDIYPARTGGTGCRHSPSFVADIPAVEAEAEALDLLNAHRQEPVLVAARGR</sequence>
<protein>
    <submittedName>
        <fullName evidence="3">LPS biosynthesis-related glycosyltransferase</fullName>
    </submittedName>
</protein>
<name>A0A8J3T6U2_9ACTN</name>
<dbReference type="InterPro" id="IPR002201">
    <property type="entry name" value="Glyco_trans_9"/>
</dbReference>
<keyword evidence="1" id="KW-0328">Glycosyltransferase</keyword>
<dbReference type="InterPro" id="IPR051199">
    <property type="entry name" value="LPS_LOS_Heptosyltrfase"/>
</dbReference>
<dbReference type="AlphaFoldDB" id="A0A8J3T6U2"/>
<evidence type="ECO:0000256" key="1">
    <source>
        <dbReference type="ARBA" id="ARBA00022676"/>
    </source>
</evidence>
<dbReference type="GO" id="GO:0009244">
    <property type="term" value="P:lipopolysaccharide core region biosynthetic process"/>
    <property type="evidence" value="ECO:0007669"/>
    <property type="project" value="TreeGrafter"/>
</dbReference>
<dbReference type="Proteomes" id="UP000599074">
    <property type="component" value="Unassembled WGS sequence"/>
</dbReference>
<accession>A0A8J3T6U2</accession>
<dbReference type="CDD" id="cd03789">
    <property type="entry name" value="GT9_LPS_heptosyltransferase"/>
    <property type="match status" value="1"/>
</dbReference>
<dbReference type="Pfam" id="PF01075">
    <property type="entry name" value="Glyco_transf_9"/>
    <property type="match status" value="1"/>
</dbReference>
<evidence type="ECO:0000256" key="2">
    <source>
        <dbReference type="ARBA" id="ARBA00022679"/>
    </source>
</evidence>
<evidence type="ECO:0000313" key="3">
    <source>
        <dbReference type="EMBL" id="GII20432.1"/>
    </source>
</evidence>